<evidence type="ECO:0000313" key="8">
    <source>
        <dbReference type="Proteomes" id="UP001164965"/>
    </source>
</evidence>
<evidence type="ECO:0000313" key="7">
    <source>
        <dbReference type="EMBL" id="UZJ23910.1"/>
    </source>
</evidence>
<dbReference type="EMBL" id="CP110615">
    <property type="protein sequence ID" value="UZJ23910.1"/>
    <property type="molecule type" value="Genomic_DNA"/>
</dbReference>
<organism evidence="7 8">
    <name type="scientific">Rhodococcus antarcticus</name>
    <dbReference type="NCBI Taxonomy" id="2987751"/>
    <lineage>
        <taxon>Bacteria</taxon>
        <taxon>Bacillati</taxon>
        <taxon>Actinomycetota</taxon>
        <taxon>Actinomycetes</taxon>
        <taxon>Mycobacteriales</taxon>
        <taxon>Nocardiaceae</taxon>
        <taxon>Rhodococcus</taxon>
    </lineage>
</organism>
<feature type="transmembrane region" description="Helical" evidence="5">
    <location>
        <begin position="211"/>
        <end position="230"/>
    </location>
</feature>
<feature type="transmembrane region" description="Helical" evidence="5">
    <location>
        <begin position="57"/>
        <end position="83"/>
    </location>
</feature>
<keyword evidence="1 5" id="KW-1003">Cell membrane</keyword>
<evidence type="ECO:0000256" key="6">
    <source>
        <dbReference type="SAM" id="MobiDB-lite"/>
    </source>
</evidence>
<keyword evidence="8" id="KW-1185">Reference proteome</keyword>
<comment type="subcellular location">
    <subcellularLocation>
        <location evidence="5">Cell membrane</location>
        <topology evidence="5">Multi-pass membrane protein</topology>
    </subcellularLocation>
</comment>
<evidence type="ECO:0000256" key="1">
    <source>
        <dbReference type="ARBA" id="ARBA00022475"/>
    </source>
</evidence>
<evidence type="ECO:0000256" key="2">
    <source>
        <dbReference type="ARBA" id="ARBA00022692"/>
    </source>
</evidence>
<feature type="transmembrane region" description="Helical" evidence="5">
    <location>
        <begin position="260"/>
        <end position="279"/>
    </location>
</feature>
<gene>
    <name evidence="7" type="ORF">RHODO2019_12005</name>
</gene>
<keyword evidence="2 5" id="KW-0812">Transmembrane</keyword>
<feature type="transmembrane region" description="Helical" evidence="5">
    <location>
        <begin position="174"/>
        <end position="199"/>
    </location>
</feature>
<dbReference type="HAMAP" id="MF_01600">
    <property type="entry name" value="UPF0182"/>
    <property type="match status" value="1"/>
</dbReference>
<accession>A0ABY6NWY9</accession>
<keyword evidence="4 5" id="KW-0472">Membrane</keyword>
<dbReference type="NCBIfam" id="NF009097">
    <property type="entry name" value="PRK12438.1"/>
    <property type="match status" value="1"/>
</dbReference>
<reference evidence="7" key="1">
    <citation type="submission" date="2022-10" db="EMBL/GenBank/DDBJ databases">
        <title>Rhodococcus sp.75.</title>
        <authorList>
            <person name="Sun M."/>
        </authorList>
    </citation>
    <scope>NUCLEOTIDE SEQUENCE</scope>
    <source>
        <strain evidence="7">75</strain>
    </source>
</reference>
<feature type="transmembrane region" description="Helical" evidence="5">
    <location>
        <begin position="114"/>
        <end position="135"/>
    </location>
</feature>
<dbReference type="PANTHER" id="PTHR39344:SF1">
    <property type="entry name" value="UPF0182 PROTEIN SLL1060"/>
    <property type="match status" value="1"/>
</dbReference>
<sequence length="1002" mass="106539">MAVRPPSGVPGLSRRSRLLLIAGVVLLVVLFGGTRLIETYVNWLWFGEVGQRGVFTTVIVTRAVLFLVFTVLVAGAISGALLLAYRSRPVFVPVAGPDDPVARYRTTIMTRLRWFGLGIPLVVGVLSGLVAQASWTTVQLWMNGTSFGTTDPVFNLDVGFYAFDLPFYRLILDWLFVILVLAFLANLVTHYIFGGLRLAGRGGQLTRAARVQLATLAGVFVLVKAVAYWFDRYALLSSNRNTRFTGATYTDLNAVLPARLILLAIAIICAASFFAGVVLRDLRVPALGLALLVFSSVVVGAAWPAVLQQFSVNPNEAQREATSIQRNIDATRQAYNIGGDNVSYVSYSGTDTVAPSDVKTDPTISNVRLLDPNVVSPTFTQQQQLKNFYGFPNTLNVDRYTVKGEQRDYVVAARELDPANLSGNQTNWINRHTVYTHGDGIVAAPANQVNAAVGDASGGGGSGNAGSPVYTVSDLASPGDAATDPLAVVQPRIYYGPLIGGSNPDYAIVGGNGASREYDTDTATSTYDGSGGVPVGSLLHRLAFAGQYGERNLLFSSAVSGDSKILFKRDPATRVKAIAPWLTTDSETYPAVVDGRIQWIVDGYTTLNSFPYAQSTSLTTATTDSTETTGIQQLPTDQVSYIRNSVKATVDAYDGTVTLYASDESDPVLKAWEKVFPGVVKPASEVSPDLRAHFRVPQDLFKVQRELLTKYHVSDPTEFYNSNNFWDVATDPTIENKTGSLNQPPYYILAADPEDKTKTSFQLTSALVGLNRQFLSAYVTASSDPSTYGKITVLQLPTTVQSEGPQQVQNRMVSDGAVAGELNPIRQNSTTVTYGNLLTLPIGASGLLYVEPVYLRRSGQSSSFPQLARVIVSYNNKIGYASTLGAALDQVIGAGAGSGVTPPADGPTPGTTTAPPTSTTAPPTSSAPGGTVTQNQAVAGLNSALAQVKSAQTSGDLGRLGTALTQLDAAVQAYERATGQPVPTTALTAPPTPATPTPTATG</sequence>
<feature type="transmembrane region" description="Helical" evidence="5">
    <location>
        <begin position="18"/>
        <end position="37"/>
    </location>
</feature>
<dbReference type="NCBIfam" id="NF000825">
    <property type="entry name" value="PRK00068.1"/>
    <property type="match status" value="1"/>
</dbReference>
<evidence type="ECO:0000256" key="4">
    <source>
        <dbReference type="ARBA" id="ARBA00023136"/>
    </source>
</evidence>
<proteinExistence type="inferred from homology"/>
<evidence type="ECO:0000256" key="5">
    <source>
        <dbReference type="HAMAP-Rule" id="MF_01600"/>
    </source>
</evidence>
<dbReference type="RefSeq" id="WP_265382018.1">
    <property type="nucleotide sequence ID" value="NZ_CP110615.1"/>
</dbReference>
<feature type="compositionally biased region" description="Low complexity" evidence="6">
    <location>
        <begin position="901"/>
        <end position="931"/>
    </location>
</feature>
<dbReference type="Proteomes" id="UP001164965">
    <property type="component" value="Chromosome"/>
</dbReference>
<comment type="similarity">
    <text evidence="5">Belongs to the UPF0182 family.</text>
</comment>
<dbReference type="Pfam" id="PF03699">
    <property type="entry name" value="UPF0182"/>
    <property type="match status" value="1"/>
</dbReference>
<feature type="region of interest" description="Disordered" evidence="6">
    <location>
        <begin position="898"/>
        <end position="933"/>
    </location>
</feature>
<feature type="region of interest" description="Disordered" evidence="6">
    <location>
        <begin position="975"/>
        <end position="1002"/>
    </location>
</feature>
<protein>
    <recommendedName>
        <fullName evidence="5">UPF0182 protein RHODO2019_12005</fullName>
    </recommendedName>
</protein>
<dbReference type="PANTHER" id="PTHR39344">
    <property type="entry name" value="UPF0182 PROTEIN SLL1060"/>
    <property type="match status" value="1"/>
</dbReference>
<evidence type="ECO:0000256" key="3">
    <source>
        <dbReference type="ARBA" id="ARBA00022989"/>
    </source>
</evidence>
<feature type="transmembrane region" description="Helical" evidence="5">
    <location>
        <begin position="286"/>
        <end position="306"/>
    </location>
</feature>
<keyword evidence="3 5" id="KW-1133">Transmembrane helix</keyword>
<dbReference type="InterPro" id="IPR005372">
    <property type="entry name" value="UPF0182"/>
</dbReference>
<name>A0ABY6NWY9_9NOCA</name>